<sequence>MAAHVAAAAPRLLACRWNRVAPLPTSPSRRPLQAQAAARMDRPRHAVVVRCKKKKKGAADEPAGEPGLEEGGDPYQAQAAARMDRPRHAVVVRCKKKKKGAADEPAGEPGLEEGGDPYQDDTPFNYEINEIRGYWTEIHSAKISYLRGLGTNPHAWEIE</sequence>
<name>B8B5T7_ORYSI</name>
<organism evidence="2 3">
    <name type="scientific">Oryza sativa subsp. indica</name>
    <name type="common">Rice</name>
    <dbReference type="NCBI Taxonomy" id="39946"/>
    <lineage>
        <taxon>Eukaryota</taxon>
        <taxon>Viridiplantae</taxon>
        <taxon>Streptophyta</taxon>
        <taxon>Embryophyta</taxon>
        <taxon>Tracheophyta</taxon>
        <taxon>Spermatophyta</taxon>
        <taxon>Magnoliopsida</taxon>
        <taxon>Liliopsida</taxon>
        <taxon>Poales</taxon>
        <taxon>Poaceae</taxon>
        <taxon>BOP clade</taxon>
        <taxon>Oryzoideae</taxon>
        <taxon>Oryzeae</taxon>
        <taxon>Oryzinae</taxon>
        <taxon>Oryza</taxon>
        <taxon>Oryza sativa</taxon>
    </lineage>
</organism>
<proteinExistence type="predicted"/>
<dbReference type="Gramene" id="BGIOSGA026357-TA">
    <property type="protein sequence ID" value="BGIOSGA026357-PA"/>
    <property type="gene ID" value="BGIOSGA026357"/>
</dbReference>
<feature type="compositionally biased region" description="Basic residues" evidence="1">
    <location>
        <begin position="45"/>
        <end position="56"/>
    </location>
</feature>
<dbReference type="AlphaFoldDB" id="B8B5T7"/>
<evidence type="ECO:0000256" key="1">
    <source>
        <dbReference type="SAM" id="MobiDB-lite"/>
    </source>
</evidence>
<protein>
    <submittedName>
        <fullName evidence="2">Uncharacterized protein</fullName>
    </submittedName>
</protein>
<gene>
    <name evidence="2" type="ORF">OsI_27271</name>
</gene>
<feature type="compositionally biased region" description="Acidic residues" evidence="1">
    <location>
        <begin position="110"/>
        <end position="119"/>
    </location>
</feature>
<keyword evidence="3" id="KW-1185">Reference proteome</keyword>
<evidence type="ECO:0000313" key="3">
    <source>
        <dbReference type="Proteomes" id="UP000007015"/>
    </source>
</evidence>
<dbReference type="Proteomes" id="UP000007015">
    <property type="component" value="Chromosome 7"/>
</dbReference>
<reference evidence="2 3" key="1">
    <citation type="journal article" date="2005" name="PLoS Biol.">
        <title>The genomes of Oryza sativa: a history of duplications.</title>
        <authorList>
            <person name="Yu J."/>
            <person name="Wang J."/>
            <person name="Lin W."/>
            <person name="Li S."/>
            <person name="Li H."/>
            <person name="Zhou J."/>
            <person name="Ni P."/>
            <person name="Dong W."/>
            <person name="Hu S."/>
            <person name="Zeng C."/>
            <person name="Zhang J."/>
            <person name="Zhang Y."/>
            <person name="Li R."/>
            <person name="Xu Z."/>
            <person name="Li S."/>
            <person name="Li X."/>
            <person name="Zheng H."/>
            <person name="Cong L."/>
            <person name="Lin L."/>
            <person name="Yin J."/>
            <person name="Geng J."/>
            <person name="Li G."/>
            <person name="Shi J."/>
            <person name="Liu J."/>
            <person name="Lv H."/>
            <person name="Li J."/>
            <person name="Wang J."/>
            <person name="Deng Y."/>
            <person name="Ran L."/>
            <person name="Shi X."/>
            <person name="Wang X."/>
            <person name="Wu Q."/>
            <person name="Li C."/>
            <person name="Ren X."/>
            <person name="Wang J."/>
            <person name="Wang X."/>
            <person name="Li D."/>
            <person name="Liu D."/>
            <person name="Zhang X."/>
            <person name="Ji Z."/>
            <person name="Zhao W."/>
            <person name="Sun Y."/>
            <person name="Zhang Z."/>
            <person name="Bao J."/>
            <person name="Han Y."/>
            <person name="Dong L."/>
            <person name="Ji J."/>
            <person name="Chen P."/>
            <person name="Wu S."/>
            <person name="Liu J."/>
            <person name="Xiao Y."/>
            <person name="Bu D."/>
            <person name="Tan J."/>
            <person name="Yang L."/>
            <person name="Ye C."/>
            <person name="Zhang J."/>
            <person name="Xu J."/>
            <person name="Zhou Y."/>
            <person name="Yu Y."/>
            <person name="Zhang B."/>
            <person name="Zhuang S."/>
            <person name="Wei H."/>
            <person name="Liu B."/>
            <person name="Lei M."/>
            <person name="Yu H."/>
            <person name="Li Y."/>
            <person name="Xu H."/>
            <person name="Wei S."/>
            <person name="He X."/>
            <person name="Fang L."/>
            <person name="Zhang Z."/>
            <person name="Zhang Y."/>
            <person name="Huang X."/>
            <person name="Su Z."/>
            <person name="Tong W."/>
            <person name="Li J."/>
            <person name="Tong Z."/>
            <person name="Li S."/>
            <person name="Ye J."/>
            <person name="Wang L."/>
            <person name="Fang L."/>
            <person name="Lei T."/>
            <person name="Chen C."/>
            <person name="Chen H."/>
            <person name="Xu Z."/>
            <person name="Li H."/>
            <person name="Huang H."/>
            <person name="Zhang F."/>
            <person name="Xu H."/>
            <person name="Li N."/>
            <person name="Zhao C."/>
            <person name="Li S."/>
            <person name="Dong L."/>
            <person name="Huang Y."/>
            <person name="Li L."/>
            <person name="Xi Y."/>
            <person name="Qi Q."/>
            <person name="Li W."/>
            <person name="Zhang B."/>
            <person name="Hu W."/>
            <person name="Zhang Y."/>
            <person name="Tian X."/>
            <person name="Jiao Y."/>
            <person name="Liang X."/>
            <person name="Jin J."/>
            <person name="Gao L."/>
            <person name="Zheng W."/>
            <person name="Hao B."/>
            <person name="Liu S."/>
            <person name="Wang W."/>
            <person name="Yuan L."/>
            <person name="Cao M."/>
            <person name="McDermott J."/>
            <person name="Samudrala R."/>
            <person name="Wang J."/>
            <person name="Wong G.K."/>
            <person name="Yang H."/>
        </authorList>
    </citation>
    <scope>NUCLEOTIDE SEQUENCE [LARGE SCALE GENOMIC DNA]</scope>
    <source>
        <strain evidence="3">cv. 93-11</strain>
    </source>
</reference>
<dbReference type="EMBL" id="CM000132">
    <property type="protein sequence ID" value="EEC82656.1"/>
    <property type="molecule type" value="Genomic_DNA"/>
</dbReference>
<dbReference type="HOGENOM" id="CLU_1663633_0_0_1"/>
<feature type="compositionally biased region" description="Basic residues" evidence="1">
    <location>
        <begin position="88"/>
        <end position="99"/>
    </location>
</feature>
<feature type="region of interest" description="Disordered" evidence="1">
    <location>
        <begin position="24"/>
        <end position="123"/>
    </location>
</feature>
<accession>B8B5T7</accession>
<evidence type="ECO:0000313" key="2">
    <source>
        <dbReference type="EMBL" id="EEC82656.1"/>
    </source>
</evidence>